<sequence length="110" mass="12456">MRRFVTYFILVPLAIIGVVLAVANRHFVTLSFDPFNTVSPAFSVSVPLFVLLFATLAIGVLIGGFAAWIRQGHWRRQARQEHVEAERLRREVERRREIPVSPALSSRDAA</sequence>
<keyword evidence="4 5" id="KW-0472">Membrane</keyword>
<dbReference type="Pfam" id="PF06305">
    <property type="entry name" value="LapA_dom"/>
    <property type="match status" value="1"/>
</dbReference>
<dbReference type="InterPro" id="IPR010445">
    <property type="entry name" value="LapA_dom"/>
</dbReference>
<evidence type="ECO:0000256" key="4">
    <source>
        <dbReference type="ARBA" id="ARBA00023136"/>
    </source>
</evidence>
<keyword evidence="8" id="KW-1185">Reference proteome</keyword>
<dbReference type="EMBL" id="FMXQ01000003">
    <property type="protein sequence ID" value="SDB21205.1"/>
    <property type="molecule type" value="Genomic_DNA"/>
</dbReference>
<dbReference type="OrthoDB" id="7868067at2"/>
<proteinExistence type="predicted"/>
<reference evidence="7 8" key="1">
    <citation type="submission" date="2016-10" db="EMBL/GenBank/DDBJ databases">
        <authorList>
            <person name="de Groot N.N."/>
        </authorList>
    </citation>
    <scope>NUCLEOTIDE SEQUENCE [LARGE SCALE GENOMIC DNA]</scope>
    <source>
        <strain evidence="7 8">ATCC 35022</strain>
    </source>
</reference>
<evidence type="ECO:0000256" key="3">
    <source>
        <dbReference type="ARBA" id="ARBA00022989"/>
    </source>
</evidence>
<evidence type="ECO:0000259" key="6">
    <source>
        <dbReference type="Pfam" id="PF06305"/>
    </source>
</evidence>
<evidence type="ECO:0000313" key="7">
    <source>
        <dbReference type="EMBL" id="SDB21205.1"/>
    </source>
</evidence>
<evidence type="ECO:0000256" key="1">
    <source>
        <dbReference type="ARBA" id="ARBA00022475"/>
    </source>
</evidence>
<evidence type="ECO:0000313" key="8">
    <source>
        <dbReference type="Proteomes" id="UP000199071"/>
    </source>
</evidence>
<evidence type="ECO:0000256" key="5">
    <source>
        <dbReference type="SAM" id="Phobius"/>
    </source>
</evidence>
<name>A0A1G6BKU6_9HYPH</name>
<keyword evidence="2 5" id="KW-0812">Transmembrane</keyword>
<gene>
    <name evidence="7" type="ORF">SAMN02982931_01571</name>
</gene>
<accession>A0A1G6BKU6</accession>
<organism evidence="7 8">
    <name type="scientific">Bauldia litoralis</name>
    <dbReference type="NCBI Taxonomy" id="665467"/>
    <lineage>
        <taxon>Bacteria</taxon>
        <taxon>Pseudomonadati</taxon>
        <taxon>Pseudomonadota</taxon>
        <taxon>Alphaproteobacteria</taxon>
        <taxon>Hyphomicrobiales</taxon>
        <taxon>Kaistiaceae</taxon>
        <taxon>Bauldia</taxon>
    </lineage>
</organism>
<protein>
    <recommendedName>
        <fullName evidence="6">Lipopolysaccharide assembly protein A domain-containing protein</fullName>
    </recommendedName>
</protein>
<keyword evidence="3 5" id="KW-1133">Transmembrane helix</keyword>
<feature type="transmembrane region" description="Helical" evidence="5">
    <location>
        <begin position="7"/>
        <end position="28"/>
    </location>
</feature>
<dbReference type="AlphaFoldDB" id="A0A1G6BKU6"/>
<evidence type="ECO:0000256" key="2">
    <source>
        <dbReference type="ARBA" id="ARBA00022692"/>
    </source>
</evidence>
<feature type="transmembrane region" description="Helical" evidence="5">
    <location>
        <begin position="48"/>
        <end position="69"/>
    </location>
</feature>
<dbReference type="RefSeq" id="WP_090875862.1">
    <property type="nucleotide sequence ID" value="NZ_FMXQ01000003.1"/>
</dbReference>
<keyword evidence="1" id="KW-1003">Cell membrane</keyword>
<dbReference type="GO" id="GO:0005886">
    <property type="term" value="C:plasma membrane"/>
    <property type="evidence" value="ECO:0007669"/>
    <property type="project" value="InterPro"/>
</dbReference>
<dbReference type="STRING" id="665467.SAMN02982931_01571"/>
<dbReference type="Proteomes" id="UP000199071">
    <property type="component" value="Unassembled WGS sequence"/>
</dbReference>
<feature type="domain" description="Lipopolysaccharide assembly protein A" evidence="6">
    <location>
        <begin position="43"/>
        <end position="93"/>
    </location>
</feature>